<proteinExistence type="inferred from homology"/>
<feature type="compositionally biased region" description="Basic and acidic residues" evidence="6">
    <location>
        <begin position="115"/>
        <end position="124"/>
    </location>
</feature>
<evidence type="ECO:0000313" key="8">
    <source>
        <dbReference type="Proteomes" id="UP000070675"/>
    </source>
</evidence>
<evidence type="ECO:0000256" key="3">
    <source>
        <dbReference type="ARBA" id="ARBA00023274"/>
    </source>
</evidence>
<keyword evidence="8" id="KW-1185">Reference proteome</keyword>
<comment type="function">
    <text evidence="4 5">This protein binds to 23S rRNA in the presence of protein L20.</text>
</comment>
<reference evidence="8" key="1">
    <citation type="submission" date="2016-01" db="EMBL/GenBank/DDBJ databases">
        <authorList>
            <person name="Mitreva M."/>
            <person name="Pepin K.H."/>
            <person name="Mihindukulasuriya K.A."/>
            <person name="Fulton R."/>
            <person name="Fronick C."/>
            <person name="O'Laughlin M."/>
            <person name="Miner T."/>
            <person name="Herter B."/>
            <person name="Rosa B.A."/>
            <person name="Cordes M."/>
            <person name="Tomlinson C."/>
            <person name="Wollam A."/>
            <person name="Palsikar V.B."/>
            <person name="Mardis E.R."/>
            <person name="Wilson R.K."/>
        </authorList>
    </citation>
    <scope>NUCLEOTIDE SEQUENCE [LARGE SCALE GENOMIC DNA]</scope>
    <source>
        <strain evidence="8">DNF00019</strain>
    </source>
</reference>
<dbReference type="GO" id="GO:1990904">
    <property type="term" value="C:ribonucleoprotein complex"/>
    <property type="evidence" value="ECO:0007669"/>
    <property type="project" value="UniProtKB-KW"/>
</dbReference>
<keyword evidence="2 4" id="KW-0689">Ribosomal protein</keyword>
<organism evidence="7 8">
    <name type="scientific">Atopobium deltae</name>
    <dbReference type="NCBI Taxonomy" id="1393034"/>
    <lineage>
        <taxon>Bacteria</taxon>
        <taxon>Bacillati</taxon>
        <taxon>Actinomycetota</taxon>
        <taxon>Coriobacteriia</taxon>
        <taxon>Coriobacteriales</taxon>
        <taxon>Atopobiaceae</taxon>
        <taxon>Atopobium</taxon>
    </lineage>
</organism>
<evidence type="ECO:0000256" key="4">
    <source>
        <dbReference type="HAMAP-Rule" id="MF_01363"/>
    </source>
</evidence>
<dbReference type="NCBIfam" id="TIGR00061">
    <property type="entry name" value="L21"/>
    <property type="match status" value="1"/>
</dbReference>
<dbReference type="Pfam" id="PF00829">
    <property type="entry name" value="Ribosomal_L21p"/>
    <property type="match status" value="1"/>
</dbReference>
<dbReference type="HAMAP" id="MF_01363">
    <property type="entry name" value="Ribosomal_bL21"/>
    <property type="match status" value="1"/>
</dbReference>
<dbReference type="InterPro" id="IPR028909">
    <property type="entry name" value="bL21-like"/>
</dbReference>
<feature type="region of interest" description="Disordered" evidence="6">
    <location>
        <begin position="103"/>
        <end position="124"/>
    </location>
</feature>
<dbReference type="Proteomes" id="UP000070675">
    <property type="component" value="Unassembled WGS sequence"/>
</dbReference>
<dbReference type="OrthoDB" id="9813334at2"/>
<dbReference type="InterPro" id="IPR036164">
    <property type="entry name" value="bL21-like_sf"/>
</dbReference>
<dbReference type="GO" id="GO:0005840">
    <property type="term" value="C:ribosome"/>
    <property type="evidence" value="ECO:0007669"/>
    <property type="project" value="UniProtKB-KW"/>
</dbReference>
<gene>
    <name evidence="4" type="primary">rplU</name>
    <name evidence="7" type="ORF">HMPREF3192_00156</name>
</gene>
<dbReference type="PANTHER" id="PTHR21349:SF0">
    <property type="entry name" value="LARGE RIBOSOMAL SUBUNIT PROTEIN BL21M"/>
    <property type="match status" value="1"/>
</dbReference>
<dbReference type="STRING" id="1393034.HMPREF3192_00156"/>
<comment type="subunit">
    <text evidence="4">Part of the 50S ribosomal subunit. Contacts protein L20.</text>
</comment>
<keyword evidence="4 5" id="KW-0694">RNA-binding</keyword>
<dbReference type="InterPro" id="IPR001787">
    <property type="entry name" value="Ribosomal_bL21"/>
</dbReference>
<evidence type="ECO:0000256" key="2">
    <source>
        <dbReference type="ARBA" id="ARBA00022980"/>
    </source>
</evidence>
<evidence type="ECO:0000256" key="6">
    <source>
        <dbReference type="SAM" id="MobiDB-lite"/>
    </source>
</evidence>
<sequence>MYAIITTGGKQYKVAKGDVIDVEKLDAQPGDKVKLDVLLFNDGKSIVVDPEKVSKMTVQAEVVEQFKGTKQLVFKFHKRKRYHRLKGHRQNLTKLSIVKLPAKPRAAKTATSDAAKTDAALKAE</sequence>
<evidence type="ECO:0000313" key="7">
    <source>
        <dbReference type="EMBL" id="KXB35506.1"/>
    </source>
</evidence>
<comment type="caution">
    <text evidence="7">The sequence shown here is derived from an EMBL/GenBank/DDBJ whole genome shotgun (WGS) entry which is preliminary data.</text>
</comment>
<keyword evidence="4 5" id="KW-0699">rRNA-binding</keyword>
<dbReference type="AlphaFoldDB" id="A0A133XX26"/>
<dbReference type="RefSeq" id="WP_066304485.1">
    <property type="nucleotide sequence ID" value="NZ_KQ959484.1"/>
</dbReference>
<evidence type="ECO:0000256" key="1">
    <source>
        <dbReference type="ARBA" id="ARBA00008563"/>
    </source>
</evidence>
<dbReference type="PANTHER" id="PTHR21349">
    <property type="entry name" value="50S RIBOSOMAL PROTEIN L21"/>
    <property type="match status" value="1"/>
</dbReference>
<evidence type="ECO:0000256" key="5">
    <source>
        <dbReference type="RuleBase" id="RU000562"/>
    </source>
</evidence>
<protein>
    <recommendedName>
        <fullName evidence="4">Large ribosomal subunit protein bL21</fullName>
    </recommendedName>
</protein>
<dbReference type="GO" id="GO:0005737">
    <property type="term" value="C:cytoplasm"/>
    <property type="evidence" value="ECO:0007669"/>
    <property type="project" value="UniProtKB-ARBA"/>
</dbReference>
<dbReference type="SUPFAM" id="SSF141091">
    <property type="entry name" value="L21p-like"/>
    <property type="match status" value="1"/>
</dbReference>
<name>A0A133XX26_9ACTN</name>
<accession>A0A133XX26</accession>
<comment type="similarity">
    <text evidence="1 4 5">Belongs to the bacterial ribosomal protein bL21 family.</text>
</comment>
<dbReference type="EMBL" id="LSCR01000002">
    <property type="protein sequence ID" value="KXB35506.1"/>
    <property type="molecule type" value="Genomic_DNA"/>
</dbReference>
<dbReference type="GO" id="GO:0019843">
    <property type="term" value="F:rRNA binding"/>
    <property type="evidence" value="ECO:0007669"/>
    <property type="project" value="UniProtKB-UniRule"/>
</dbReference>
<keyword evidence="3 4" id="KW-0687">Ribonucleoprotein</keyword>
<dbReference type="GO" id="GO:0006412">
    <property type="term" value="P:translation"/>
    <property type="evidence" value="ECO:0007669"/>
    <property type="project" value="UniProtKB-UniRule"/>
</dbReference>
<dbReference type="PATRIC" id="fig|1393034.3.peg.150"/>
<dbReference type="GO" id="GO:0003735">
    <property type="term" value="F:structural constituent of ribosome"/>
    <property type="evidence" value="ECO:0007669"/>
    <property type="project" value="InterPro"/>
</dbReference>